<dbReference type="Gene3D" id="3.10.350.10">
    <property type="entry name" value="LysM domain"/>
    <property type="match status" value="1"/>
</dbReference>
<dbReference type="SUPFAM" id="SSF53955">
    <property type="entry name" value="Lysozyme-like"/>
    <property type="match status" value="1"/>
</dbReference>
<evidence type="ECO:0000313" key="2">
    <source>
        <dbReference type="EMBL" id="MCP1374972.1"/>
    </source>
</evidence>
<dbReference type="Pfam" id="PF01464">
    <property type="entry name" value="SLT"/>
    <property type="match status" value="1"/>
</dbReference>
<dbReference type="PANTHER" id="PTHR33734">
    <property type="entry name" value="LYSM DOMAIN-CONTAINING GPI-ANCHORED PROTEIN 2"/>
    <property type="match status" value="1"/>
</dbReference>
<comment type="caution">
    <text evidence="2">The sequence shown here is derived from an EMBL/GenBank/DDBJ whole genome shotgun (WGS) entry which is preliminary data.</text>
</comment>
<accession>A0ABT1FFM2</accession>
<evidence type="ECO:0000313" key="3">
    <source>
        <dbReference type="Proteomes" id="UP001204615"/>
    </source>
</evidence>
<reference evidence="2 3" key="1">
    <citation type="submission" date="2022-06" db="EMBL/GenBank/DDBJ databases">
        <title>Dyella sp. Sa strain:Sa Genome sequencing.</title>
        <authorList>
            <person name="Park S."/>
        </authorList>
    </citation>
    <scope>NUCLEOTIDE SEQUENCE [LARGE SCALE GENOMIC DNA]</scope>
    <source>
        <strain evidence="2 3">Sa</strain>
    </source>
</reference>
<dbReference type="Proteomes" id="UP001204615">
    <property type="component" value="Unassembled WGS sequence"/>
</dbReference>
<dbReference type="PANTHER" id="PTHR33734:SF22">
    <property type="entry name" value="MEMBRANE-BOUND LYTIC MUREIN TRANSGLYCOSYLASE D"/>
    <property type="match status" value="1"/>
</dbReference>
<organism evidence="2 3">
    <name type="scientific">Dyella lutea</name>
    <dbReference type="NCBI Taxonomy" id="2950441"/>
    <lineage>
        <taxon>Bacteria</taxon>
        <taxon>Pseudomonadati</taxon>
        <taxon>Pseudomonadota</taxon>
        <taxon>Gammaproteobacteria</taxon>
        <taxon>Lysobacterales</taxon>
        <taxon>Rhodanobacteraceae</taxon>
        <taxon>Dyella</taxon>
    </lineage>
</organism>
<dbReference type="InterPro" id="IPR036779">
    <property type="entry name" value="LysM_dom_sf"/>
</dbReference>
<dbReference type="Gene3D" id="1.10.530.10">
    <property type="match status" value="1"/>
</dbReference>
<dbReference type="InterPro" id="IPR008258">
    <property type="entry name" value="Transglycosylase_SLT_dom_1"/>
</dbReference>
<feature type="domain" description="LysM" evidence="1">
    <location>
        <begin position="267"/>
        <end position="310"/>
    </location>
</feature>
<dbReference type="SMART" id="SM00257">
    <property type="entry name" value="LysM"/>
    <property type="match status" value="1"/>
</dbReference>
<name>A0ABT1FFM2_9GAMM</name>
<dbReference type="PROSITE" id="PS51782">
    <property type="entry name" value="LYSM"/>
    <property type="match status" value="1"/>
</dbReference>
<dbReference type="InterPro" id="IPR018392">
    <property type="entry name" value="LysM"/>
</dbReference>
<proteinExistence type="predicted"/>
<dbReference type="EMBL" id="JAMZEK010000003">
    <property type="protein sequence ID" value="MCP1374972.1"/>
    <property type="molecule type" value="Genomic_DNA"/>
</dbReference>
<keyword evidence="3" id="KW-1185">Reference proteome</keyword>
<dbReference type="Pfam" id="PF01476">
    <property type="entry name" value="LysM"/>
    <property type="match status" value="1"/>
</dbReference>
<protein>
    <submittedName>
        <fullName evidence="2">Transglycosylase SLT domain-containing protein</fullName>
    </submittedName>
</protein>
<dbReference type="CDD" id="cd16894">
    <property type="entry name" value="MltD-like"/>
    <property type="match status" value="1"/>
</dbReference>
<dbReference type="InterPro" id="IPR023346">
    <property type="entry name" value="Lysozyme-like_dom_sf"/>
</dbReference>
<dbReference type="CDD" id="cd00118">
    <property type="entry name" value="LysM"/>
    <property type="match status" value="1"/>
</dbReference>
<gene>
    <name evidence="2" type="ORF">NC595_13015</name>
</gene>
<sequence>MDDCDGDPAIEHWARRFTANRAGFEHHLQSSLPRLRFIQSIAAKHDVAGEFVLLPWVESRYRPVHGHGGQPGGMWQIVPATAGTLGLRVSRHFDGRMDVEASTEAVMTMLHRYYQQFGDWRLVDYAFNAGEFSVRRLVAAHGMPSPSPVIPQLPVRRVTREHLIKLLAIACVVREPARFEVKLPTLPEDEHLVAVPVEHPMTVSTAAAHAGMSVDALRRYNAGFLDNRIDPAHASSLMLPGNRVDQFVDAMRKAGAAADAPPPLHPMEHTVRRGESLWEIAHKYGLSVRQLAQWNALHGNRIHPGQTLRLEPTGN</sequence>
<evidence type="ECO:0000259" key="1">
    <source>
        <dbReference type="PROSITE" id="PS51782"/>
    </source>
</evidence>
<dbReference type="SUPFAM" id="SSF54106">
    <property type="entry name" value="LysM domain"/>
    <property type="match status" value="1"/>
</dbReference>